<sequence>MATAIHTHQHHDMVAGVGGGLRRSPPSSPMKSTGAQPPSPRGMRTDPRRPKSRSHPKGPTTAASSLTRLRVSGAILGLLASLSIGDGTKWKFTKDPHMVSKNTGHIAVRKRSGGAQLGWLADRLERGLNGRTLDSPSYPCITSYKTGTSCFEFSSETTGS</sequence>
<gene>
    <name evidence="2" type="ORF">B0T21DRAFT_397287</name>
</gene>
<accession>A0AA39ZSR0</accession>
<keyword evidence="3" id="KW-1185">Reference proteome</keyword>
<dbReference type="AlphaFoldDB" id="A0AA39ZSR0"/>
<organism evidence="2 3">
    <name type="scientific">Apiosordaria backusii</name>
    <dbReference type="NCBI Taxonomy" id="314023"/>
    <lineage>
        <taxon>Eukaryota</taxon>
        <taxon>Fungi</taxon>
        <taxon>Dikarya</taxon>
        <taxon>Ascomycota</taxon>
        <taxon>Pezizomycotina</taxon>
        <taxon>Sordariomycetes</taxon>
        <taxon>Sordariomycetidae</taxon>
        <taxon>Sordariales</taxon>
        <taxon>Lasiosphaeriaceae</taxon>
        <taxon>Apiosordaria</taxon>
    </lineage>
</organism>
<dbReference type="EMBL" id="JAUKTV010000023">
    <property type="protein sequence ID" value="KAK0702917.1"/>
    <property type="molecule type" value="Genomic_DNA"/>
</dbReference>
<name>A0AA39ZSR0_9PEZI</name>
<reference evidence="2" key="1">
    <citation type="submission" date="2023-06" db="EMBL/GenBank/DDBJ databases">
        <title>Genome-scale phylogeny and comparative genomics of the fungal order Sordariales.</title>
        <authorList>
            <consortium name="Lawrence Berkeley National Laboratory"/>
            <person name="Hensen N."/>
            <person name="Bonometti L."/>
            <person name="Westerberg I."/>
            <person name="Brannstrom I.O."/>
            <person name="Guillou S."/>
            <person name="Cros-Aarteil S."/>
            <person name="Calhoun S."/>
            <person name="Haridas S."/>
            <person name="Kuo A."/>
            <person name="Mondo S."/>
            <person name="Pangilinan J."/>
            <person name="Riley R."/>
            <person name="Labutti K."/>
            <person name="Andreopoulos B."/>
            <person name="Lipzen A."/>
            <person name="Chen C."/>
            <person name="Yanf M."/>
            <person name="Daum C."/>
            <person name="Ng V."/>
            <person name="Clum A."/>
            <person name="Steindorff A."/>
            <person name="Ohm R."/>
            <person name="Martin F."/>
            <person name="Silar P."/>
            <person name="Natvig D."/>
            <person name="Lalanne C."/>
            <person name="Gautier V."/>
            <person name="Ament-Velasquez S.L."/>
            <person name="Kruys A."/>
            <person name="Hutchinson M.I."/>
            <person name="Powell A.J."/>
            <person name="Barry K."/>
            <person name="Miller A.N."/>
            <person name="Grigoriev I.V."/>
            <person name="Debuchy R."/>
            <person name="Gladieux P."/>
            <person name="Thoren M.H."/>
            <person name="Johannesson H."/>
        </authorList>
    </citation>
    <scope>NUCLEOTIDE SEQUENCE</scope>
    <source>
        <strain evidence="2">CBS 540.89</strain>
    </source>
</reference>
<proteinExistence type="predicted"/>
<evidence type="ECO:0000313" key="2">
    <source>
        <dbReference type="EMBL" id="KAK0702917.1"/>
    </source>
</evidence>
<evidence type="ECO:0000313" key="3">
    <source>
        <dbReference type="Proteomes" id="UP001172159"/>
    </source>
</evidence>
<comment type="caution">
    <text evidence="2">The sequence shown here is derived from an EMBL/GenBank/DDBJ whole genome shotgun (WGS) entry which is preliminary data.</text>
</comment>
<evidence type="ECO:0000256" key="1">
    <source>
        <dbReference type="SAM" id="MobiDB-lite"/>
    </source>
</evidence>
<protein>
    <submittedName>
        <fullName evidence="2">Uncharacterized protein</fullName>
    </submittedName>
</protein>
<feature type="region of interest" description="Disordered" evidence="1">
    <location>
        <begin position="1"/>
        <end position="65"/>
    </location>
</feature>
<dbReference type="Proteomes" id="UP001172159">
    <property type="component" value="Unassembled WGS sequence"/>
</dbReference>